<dbReference type="Proteomes" id="UP000680132">
    <property type="component" value="Unassembled WGS sequence"/>
</dbReference>
<dbReference type="GO" id="GO:0019698">
    <property type="term" value="P:D-galacturonate catabolic process"/>
    <property type="evidence" value="ECO:0007669"/>
    <property type="project" value="TreeGrafter"/>
</dbReference>
<dbReference type="HAMAP" id="MF_00675">
    <property type="entry name" value="UxaC"/>
    <property type="match status" value="1"/>
</dbReference>
<dbReference type="RefSeq" id="WP_208500859.1">
    <property type="nucleotide sequence ID" value="NZ_JAGFOA010000002.1"/>
</dbReference>
<dbReference type="InterPro" id="IPR003766">
    <property type="entry name" value="Uronate_isomerase"/>
</dbReference>
<evidence type="ECO:0000313" key="8">
    <source>
        <dbReference type="EMBL" id="MBO3662764.1"/>
    </source>
</evidence>
<evidence type="ECO:0000256" key="2">
    <source>
        <dbReference type="ARBA" id="ARBA00004892"/>
    </source>
</evidence>
<sequence>MTHDTASAPTGAGTRPFLGPDFLLGSETAKRLFALAGSVPVVDYHCHLSAAELADDRRFATITEAWLGADHYKWRLMRGAGVEERLITGDASDLEKFQAFAAVVGRAIGNPVQHWAHLELQRYFDIDDVLDADSARDIYDRANAKLQQPEFSARGLVKASGVEVICTTDDPLDTLEHHEALAAADHFDTLVVPGFRPDGVLRIERDAFLPYVERLAALTGSEISDFESLSAALEQRIAFFDERGCTVSDQSLEIFPKRPATDEQADALLRRRLAGETLSAQDADDFRWALMRRLAKLYHARDWVMELHLNALRDANPRLMRSIGHDTGFDAIGEDRPIEALRLFLGELEDDDTLPRTLLFTVDEGQNKQLAVLATCFPGEGIAAKVQLGNAWWFNDTIAGMAAQIRTFAEVGYLPAAVGMVTDSRSFLSYPRHEYFRRIVVDIVAQWVDAGEFPANDATLVSILRDIFHDNAVRYFRFDVPLAGGAA</sequence>
<evidence type="ECO:0000256" key="4">
    <source>
        <dbReference type="ARBA" id="ARBA00012546"/>
    </source>
</evidence>
<evidence type="ECO:0000256" key="1">
    <source>
        <dbReference type="ARBA" id="ARBA00001165"/>
    </source>
</evidence>
<dbReference type="AlphaFoldDB" id="A0A939QGZ2"/>
<comment type="similarity">
    <text evidence="3 7">Belongs to the metallo-dependent hydrolases superfamily. Uronate isomerase family.</text>
</comment>
<comment type="catalytic activity">
    <reaction evidence="7">
        <text>aldehydo-D-galacturonate = keto-D-tagaturonate</text>
        <dbReference type="Rhea" id="RHEA:27702"/>
        <dbReference type="ChEBI" id="CHEBI:12952"/>
        <dbReference type="ChEBI" id="CHEBI:17886"/>
    </reaction>
</comment>
<dbReference type="SUPFAM" id="SSF51556">
    <property type="entry name" value="Metallo-dependent hydrolases"/>
    <property type="match status" value="1"/>
</dbReference>
<evidence type="ECO:0000256" key="6">
    <source>
        <dbReference type="ARBA" id="ARBA00023235"/>
    </source>
</evidence>
<dbReference type="InterPro" id="IPR032466">
    <property type="entry name" value="Metal_Hydrolase"/>
</dbReference>
<dbReference type="NCBIfam" id="NF002794">
    <property type="entry name" value="PRK02925.1"/>
    <property type="match status" value="1"/>
</dbReference>
<evidence type="ECO:0000313" key="9">
    <source>
        <dbReference type="Proteomes" id="UP000680132"/>
    </source>
</evidence>
<dbReference type="Gene3D" id="1.10.2020.10">
    <property type="entry name" value="uronate isomerase, domain 2, chain A"/>
    <property type="match status" value="1"/>
</dbReference>
<dbReference type="EMBL" id="JAGFOA010000002">
    <property type="protein sequence ID" value="MBO3662764.1"/>
    <property type="molecule type" value="Genomic_DNA"/>
</dbReference>
<proteinExistence type="inferred from homology"/>
<gene>
    <name evidence="7 8" type="primary">uxaC</name>
    <name evidence="8" type="ORF">J5V96_04465</name>
</gene>
<comment type="catalytic activity">
    <reaction evidence="1 7">
        <text>D-glucuronate = D-fructuronate</text>
        <dbReference type="Rhea" id="RHEA:13049"/>
        <dbReference type="ChEBI" id="CHEBI:58720"/>
        <dbReference type="ChEBI" id="CHEBI:59863"/>
        <dbReference type="EC" id="5.3.1.12"/>
    </reaction>
</comment>
<dbReference type="GO" id="GO:0008880">
    <property type="term" value="F:glucuronate isomerase activity"/>
    <property type="evidence" value="ECO:0007669"/>
    <property type="project" value="UniProtKB-UniRule"/>
</dbReference>
<comment type="caution">
    <text evidence="8">The sequence shown here is derived from an EMBL/GenBank/DDBJ whole genome shotgun (WGS) entry which is preliminary data.</text>
</comment>
<keyword evidence="9" id="KW-1185">Reference proteome</keyword>
<dbReference type="Pfam" id="PF02614">
    <property type="entry name" value="UxaC"/>
    <property type="match status" value="1"/>
</dbReference>
<dbReference type="PANTHER" id="PTHR30068">
    <property type="entry name" value="URONATE ISOMERASE"/>
    <property type="match status" value="1"/>
</dbReference>
<reference evidence="8" key="1">
    <citation type="submission" date="2021-03" db="EMBL/GenBank/DDBJ databases">
        <title>Microbacterium sp. nov., a novel actinobacterium isolated from cow dung.</title>
        <authorList>
            <person name="Zhang L."/>
        </authorList>
    </citation>
    <scope>NUCLEOTIDE SEQUENCE</scope>
    <source>
        <strain evidence="8">NEAU-LLB</strain>
    </source>
</reference>
<protein>
    <recommendedName>
        <fullName evidence="5 7">Uronate isomerase</fullName>
        <ecNumber evidence="4 7">5.3.1.12</ecNumber>
    </recommendedName>
    <alternativeName>
        <fullName evidence="7">Glucuronate isomerase</fullName>
    </alternativeName>
    <alternativeName>
        <fullName evidence="7">Uronic isomerase</fullName>
    </alternativeName>
</protein>
<organism evidence="8 9">
    <name type="scientific">Microbacterium stercoris</name>
    <dbReference type="NCBI Taxonomy" id="2820289"/>
    <lineage>
        <taxon>Bacteria</taxon>
        <taxon>Bacillati</taxon>
        <taxon>Actinomycetota</taxon>
        <taxon>Actinomycetes</taxon>
        <taxon>Micrococcales</taxon>
        <taxon>Microbacteriaceae</taxon>
        <taxon>Microbacterium</taxon>
    </lineage>
</organism>
<accession>A0A939QGZ2</accession>
<dbReference type="EC" id="5.3.1.12" evidence="4 7"/>
<keyword evidence="6 7" id="KW-0413">Isomerase</keyword>
<comment type="pathway">
    <text evidence="2 7">Carbohydrate metabolism; pentose and glucuronate interconversion.</text>
</comment>
<dbReference type="GO" id="GO:0042840">
    <property type="term" value="P:D-glucuronate catabolic process"/>
    <property type="evidence" value="ECO:0007669"/>
    <property type="project" value="TreeGrafter"/>
</dbReference>
<evidence type="ECO:0000256" key="7">
    <source>
        <dbReference type="HAMAP-Rule" id="MF_00675"/>
    </source>
</evidence>
<dbReference type="PANTHER" id="PTHR30068:SF4">
    <property type="entry name" value="URONATE ISOMERASE"/>
    <property type="match status" value="1"/>
</dbReference>
<dbReference type="Gene3D" id="3.20.20.140">
    <property type="entry name" value="Metal-dependent hydrolases"/>
    <property type="match status" value="1"/>
</dbReference>
<evidence type="ECO:0000256" key="3">
    <source>
        <dbReference type="ARBA" id="ARBA00008397"/>
    </source>
</evidence>
<evidence type="ECO:0000256" key="5">
    <source>
        <dbReference type="ARBA" id="ARBA00020555"/>
    </source>
</evidence>
<name>A0A939QGZ2_9MICO</name>